<comment type="caution">
    <text evidence="2">The sequence shown here is derived from an EMBL/GenBank/DDBJ whole genome shotgun (WGS) entry which is preliminary data.</text>
</comment>
<evidence type="ECO:0000313" key="3">
    <source>
        <dbReference type="Proteomes" id="UP000441754"/>
    </source>
</evidence>
<protein>
    <recommendedName>
        <fullName evidence="4">DUF4595 domain-containing protein</fullName>
    </recommendedName>
</protein>
<gene>
    <name evidence="2" type="ORF">GJJ30_12545</name>
</gene>
<accession>A0A7K0EK65</accession>
<name>A0A7K0EK65_9BACT</name>
<reference evidence="2 3" key="1">
    <citation type="journal article" date="2018" name="Antonie Van Leeuwenhoek">
        <title>Larkinella terrae sp. nov., isolated from soil on Jeju Island, South Korea.</title>
        <authorList>
            <person name="Ten L.N."/>
            <person name="Jeon J."/>
            <person name="Park S.J."/>
            <person name="Park S."/>
            <person name="Lee S.Y."/>
            <person name="Kim M.K."/>
            <person name="Jung H.Y."/>
        </authorList>
    </citation>
    <scope>NUCLEOTIDE SEQUENCE [LARGE SCALE GENOMIC DNA]</scope>
    <source>
        <strain evidence="2 3">KCTC 52001</strain>
    </source>
</reference>
<dbReference type="AlphaFoldDB" id="A0A7K0EK65"/>
<evidence type="ECO:0008006" key="4">
    <source>
        <dbReference type="Google" id="ProtNLM"/>
    </source>
</evidence>
<dbReference type="RefSeq" id="WP_154175496.1">
    <property type="nucleotide sequence ID" value="NZ_WJXZ01000006.1"/>
</dbReference>
<dbReference type="Proteomes" id="UP000441754">
    <property type="component" value="Unassembled WGS sequence"/>
</dbReference>
<dbReference type="PROSITE" id="PS51257">
    <property type="entry name" value="PROKAR_LIPOPROTEIN"/>
    <property type="match status" value="1"/>
</dbReference>
<evidence type="ECO:0000313" key="2">
    <source>
        <dbReference type="EMBL" id="MRS62122.1"/>
    </source>
</evidence>
<dbReference type="EMBL" id="WJXZ01000006">
    <property type="protein sequence ID" value="MRS62122.1"/>
    <property type="molecule type" value="Genomic_DNA"/>
</dbReference>
<keyword evidence="1" id="KW-0732">Signal</keyword>
<feature type="signal peptide" evidence="1">
    <location>
        <begin position="1"/>
        <end position="21"/>
    </location>
</feature>
<organism evidence="2 3">
    <name type="scientific">Larkinella terrae</name>
    <dbReference type="NCBI Taxonomy" id="2025311"/>
    <lineage>
        <taxon>Bacteria</taxon>
        <taxon>Pseudomonadati</taxon>
        <taxon>Bacteroidota</taxon>
        <taxon>Cytophagia</taxon>
        <taxon>Cytophagales</taxon>
        <taxon>Spirosomataceae</taxon>
        <taxon>Larkinella</taxon>
    </lineage>
</organism>
<feature type="chain" id="PRO_5029819664" description="DUF4595 domain-containing protein" evidence="1">
    <location>
        <begin position="22"/>
        <end position="257"/>
    </location>
</feature>
<evidence type="ECO:0000256" key="1">
    <source>
        <dbReference type="SAM" id="SignalP"/>
    </source>
</evidence>
<sequence>MKLPFTPSALLVTAFSLALSACSVQDHLRPETEKCRISTFSVTTKSTDLPYGSYDEILEMDGNQTKFEYVSNRDYSFDEEGRVIKVTGFASRSAIAETYQYLPEVFKVINWDKTETTFPRNEQGYQVRPGYVYNSEGYLIQTETSGELRKYTYVGGNLVKEELFNNSSATPKSVTVYEYDLSKPNLPDESTFTGKKSRNLPTKMTITEFPSISSRTLAFSYLFDEKGQVKRRISIFVTDSSRSPYQLDDYLYTFTCQ</sequence>
<proteinExistence type="predicted"/>
<keyword evidence="3" id="KW-1185">Reference proteome</keyword>
<dbReference type="OrthoDB" id="953290at2"/>